<keyword evidence="4" id="KW-0496">Mitochondrion</keyword>
<evidence type="ECO:0000313" key="8">
    <source>
        <dbReference type="EMBL" id="KAK1129502.1"/>
    </source>
</evidence>
<comment type="similarity">
    <text evidence="2">Belongs to the mitochondrion-specific ribosomal protein mS33 family.</text>
</comment>
<comment type="caution">
    <text evidence="8">The sequence shown here is derived from an EMBL/GenBank/DDBJ whole genome shotgun (WGS) entry which is preliminary data.</text>
</comment>
<evidence type="ECO:0000256" key="2">
    <source>
        <dbReference type="ARBA" id="ARBA00008970"/>
    </source>
</evidence>
<comment type="subcellular location">
    <subcellularLocation>
        <location evidence="1">Mitochondrion</location>
    </subcellularLocation>
</comment>
<keyword evidence="5" id="KW-0687">Ribonucleoprotein</keyword>
<dbReference type="EMBL" id="JAHYIQ010000008">
    <property type="protein sequence ID" value="KAK1129502.1"/>
    <property type="molecule type" value="Genomic_DNA"/>
</dbReference>
<evidence type="ECO:0000256" key="6">
    <source>
        <dbReference type="ARBA" id="ARBA00035132"/>
    </source>
</evidence>
<gene>
    <name evidence="8" type="ORF">K0M31_019225</name>
</gene>
<dbReference type="GO" id="GO:0005739">
    <property type="term" value="C:mitochondrion"/>
    <property type="evidence" value="ECO:0007669"/>
    <property type="project" value="UniProtKB-SubCell"/>
</dbReference>
<name>A0AA40G1X9_9HYME</name>
<dbReference type="PANTHER" id="PTHR13362:SF2">
    <property type="entry name" value="SMALL RIBOSOMAL SUBUNIT PROTEIN MS33"/>
    <property type="match status" value="1"/>
</dbReference>
<keyword evidence="7" id="KW-0732">Signal</keyword>
<evidence type="ECO:0000256" key="5">
    <source>
        <dbReference type="ARBA" id="ARBA00023274"/>
    </source>
</evidence>
<evidence type="ECO:0000256" key="4">
    <source>
        <dbReference type="ARBA" id="ARBA00023128"/>
    </source>
</evidence>
<evidence type="ECO:0000313" key="9">
    <source>
        <dbReference type="Proteomes" id="UP001177670"/>
    </source>
</evidence>
<dbReference type="InterPro" id="IPR013219">
    <property type="entry name" value="Ribosomal_mS33"/>
</dbReference>
<evidence type="ECO:0000256" key="1">
    <source>
        <dbReference type="ARBA" id="ARBA00004173"/>
    </source>
</evidence>
<dbReference type="AlphaFoldDB" id="A0AA40G1X9"/>
<dbReference type="GO" id="GO:0005840">
    <property type="term" value="C:ribosome"/>
    <property type="evidence" value="ECO:0007669"/>
    <property type="project" value="UniProtKB-KW"/>
</dbReference>
<feature type="chain" id="PRO_5041390997" description="Small ribosomal subunit protein mS33" evidence="7">
    <location>
        <begin position="21"/>
        <end position="171"/>
    </location>
</feature>
<organism evidence="8 9">
    <name type="scientific">Melipona bicolor</name>
    <dbReference type="NCBI Taxonomy" id="60889"/>
    <lineage>
        <taxon>Eukaryota</taxon>
        <taxon>Metazoa</taxon>
        <taxon>Ecdysozoa</taxon>
        <taxon>Arthropoda</taxon>
        <taxon>Hexapoda</taxon>
        <taxon>Insecta</taxon>
        <taxon>Pterygota</taxon>
        <taxon>Neoptera</taxon>
        <taxon>Endopterygota</taxon>
        <taxon>Hymenoptera</taxon>
        <taxon>Apocrita</taxon>
        <taxon>Aculeata</taxon>
        <taxon>Apoidea</taxon>
        <taxon>Anthophila</taxon>
        <taxon>Apidae</taxon>
        <taxon>Melipona</taxon>
    </lineage>
</organism>
<reference evidence="8" key="1">
    <citation type="submission" date="2021-10" db="EMBL/GenBank/DDBJ databases">
        <title>Melipona bicolor Genome sequencing and assembly.</title>
        <authorList>
            <person name="Araujo N.S."/>
            <person name="Arias M.C."/>
        </authorList>
    </citation>
    <scope>NUCLEOTIDE SEQUENCE</scope>
    <source>
        <strain evidence="8">USP_2M_L1-L4_2017</strain>
        <tissue evidence="8">Whole body</tissue>
    </source>
</reference>
<accession>A0AA40G1X9</accession>
<dbReference type="Proteomes" id="UP001177670">
    <property type="component" value="Unassembled WGS sequence"/>
</dbReference>
<evidence type="ECO:0000256" key="3">
    <source>
        <dbReference type="ARBA" id="ARBA00022980"/>
    </source>
</evidence>
<proteinExistence type="inferred from homology"/>
<keyword evidence="9" id="KW-1185">Reference proteome</keyword>
<sequence>MLLHFLMFNDLGIFIHTVRTVLLTTGTENSKKRTIRTILYPYTFKQIYLEKEIMIHLSKTDKYLQLAKAGTSYAKHMNRLSNRIFGEVTRTTNNKSMKVVKLFGEKPVNKRPEIVDYYPRHVETDLLMKHLRDYGLFRDEHEDFKEEYQRLRELRGKKKWVPPMFRNKQNA</sequence>
<evidence type="ECO:0000256" key="7">
    <source>
        <dbReference type="SAM" id="SignalP"/>
    </source>
</evidence>
<dbReference type="GO" id="GO:1990904">
    <property type="term" value="C:ribonucleoprotein complex"/>
    <property type="evidence" value="ECO:0007669"/>
    <property type="project" value="UniProtKB-KW"/>
</dbReference>
<dbReference type="Pfam" id="PF08293">
    <property type="entry name" value="MRP-S33"/>
    <property type="match status" value="1"/>
</dbReference>
<protein>
    <recommendedName>
        <fullName evidence="6">Small ribosomal subunit protein mS33</fullName>
    </recommendedName>
</protein>
<feature type="signal peptide" evidence="7">
    <location>
        <begin position="1"/>
        <end position="20"/>
    </location>
</feature>
<dbReference type="PANTHER" id="PTHR13362">
    <property type="entry name" value="MITOCHONDRIAL RIBOSOMAL PROTEIN S33"/>
    <property type="match status" value="1"/>
</dbReference>
<keyword evidence="3" id="KW-0689">Ribosomal protein</keyword>